<proteinExistence type="predicted"/>
<dbReference type="Proteomes" id="UP000008917">
    <property type="component" value="Chromosome"/>
</dbReference>
<protein>
    <submittedName>
        <fullName evidence="3">Uncharacterized protein</fullName>
    </submittedName>
</protein>
<reference evidence="3 4" key="2">
    <citation type="journal article" date="2013" name="Genome Announc.">
        <title>Genome of the Root-Associated Plant Growth-Promoting Bacterium Variovorax paradoxus Strain EPS.</title>
        <authorList>
            <person name="Han J.I."/>
            <person name="Spain J.C."/>
            <person name="Leadbetter J.R."/>
            <person name="Ovchinnikova G."/>
            <person name="Goodwin L.A."/>
            <person name="Han C.S."/>
            <person name="Woyke T."/>
            <person name="Davenport K.W."/>
            <person name="Orwin P.M."/>
        </authorList>
    </citation>
    <scope>NUCLEOTIDE SEQUENCE [LARGE SCALE GENOMIC DNA]</scope>
    <source>
        <strain evidence="3 4">EPS</strain>
    </source>
</reference>
<reference evidence="4" key="1">
    <citation type="submission" date="2010-12" db="EMBL/GenBank/DDBJ databases">
        <title>Complete sequence of Variovorax paradoxus EPS.</title>
        <authorList>
            <consortium name="US DOE Joint Genome Institute"/>
            <person name="Lucas S."/>
            <person name="Copeland A."/>
            <person name="Lapidus A."/>
            <person name="Cheng J.-F."/>
            <person name="Goodwin L."/>
            <person name="Pitluck S."/>
            <person name="Teshima H."/>
            <person name="Detter J.C."/>
            <person name="Han C."/>
            <person name="Tapia R."/>
            <person name="Land M."/>
            <person name="Hauser L."/>
            <person name="Kyrpides N."/>
            <person name="Ivanova N."/>
            <person name="Ovchinnikova G."/>
            <person name="Orwin P."/>
            <person name="Han J.-I.G."/>
            <person name="Woyke T."/>
        </authorList>
    </citation>
    <scope>NUCLEOTIDE SEQUENCE [LARGE SCALE GENOMIC DNA]</scope>
    <source>
        <strain evidence="4">EPS</strain>
    </source>
</reference>
<dbReference type="Gene3D" id="2.160.20.10">
    <property type="entry name" value="Single-stranded right-handed beta-helix, Pectin lyase-like"/>
    <property type="match status" value="1"/>
</dbReference>
<dbReference type="InterPro" id="IPR012334">
    <property type="entry name" value="Pectin_lyas_fold"/>
</dbReference>
<evidence type="ECO:0000256" key="1">
    <source>
        <dbReference type="SAM" id="MobiDB-lite"/>
    </source>
</evidence>
<evidence type="ECO:0000256" key="2">
    <source>
        <dbReference type="SAM" id="SignalP"/>
    </source>
</evidence>
<feature type="chain" id="PRO_5003212728" evidence="2">
    <location>
        <begin position="29"/>
        <end position="428"/>
    </location>
</feature>
<accession>E6UXB8</accession>
<dbReference type="EMBL" id="CP002417">
    <property type="protein sequence ID" value="ADU38835.1"/>
    <property type="molecule type" value="Genomic_DNA"/>
</dbReference>
<feature type="signal peptide" evidence="2">
    <location>
        <begin position="1"/>
        <end position="28"/>
    </location>
</feature>
<dbReference type="HOGENOM" id="CLU_640832_0_0_4"/>
<evidence type="ECO:0000313" key="3">
    <source>
        <dbReference type="EMBL" id="ADU38835.1"/>
    </source>
</evidence>
<dbReference type="AlphaFoldDB" id="E6UXB8"/>
<feature type="region of interest" description="Disordered" evidence="1">
    <location>
        <begin position="407"/>
        <end position="428"/>
    </location>
</feature>
<gene>
    <name evidence="3" type="ordered locus">Varpa_4672</name>
</gene>
<organism evidence="3 4">
    <name type="scientific">Variovorax paradoxus (strain EPS)</name>
    <dbReference type="NCBI Taxonomy" id="595537"/>
    <lineage>
        <taxon>Bacteria</taxon>
        <taxon>Pseudomonadati</taxon>
        <taxon>Pseudomonadota</taxon>
        <taxon>Betaproteobacteria</taxon>
        <taxon>Burkholderiales</taxon>
        <taxon>Comamonadaceae</taxon>
        <taxon>Variovorax</taxon>
    </lineage>
</organism>
<name>E6UXB8_VARPE</name>
<evidence type="ECO:0000313" key="4">
    <source>
        <dbReference type="Proteomes" id="UP000008917"/>
    </source>
</evidence>
<sequence length="428" mass="44838">MQKIIVTANRRYFLLAGLCTSLTSTARADDAVAKAKSYGGSWDGVADVSQAAQAALNSGKKVIDFEHAPARINTGLIVPAGVEARNVNFIGGTPGLDLLRVGSGSSVNGKITGSGAGGSTVERAVSPDGDDVRDVRLNLDVSRLTVGVQIWSRGKSAKPRRWTGDLRFSGMTGGGTNSNGYGLLIAGADDCEFTVTSVDTPRHCVYISNGSKRNKVKLDSMGNSGAPIQLAAYSNQDYVESNRITATVRSMRPTSSSAAYAVNIVGKCRSNEITVTVTDSEMAQGAVLFRALDADTVPYRNAVSVDSKGGYSGPGVVRSDSAYENHVRIRGEGSPRASSGTAVVSVGVYSRIIPKGKYERALYVDEYSWDAKGAPMRGVAAMASYAPVEINAAMANGHRRAQLPATYTSGGGKFTELKSSSEGAAPLR</sequence>
<keyword evidence="2" id="KW-0732">Signal</keyword>
<dbReference type="KEGG" id="vpe:Varpa_4672"/>